<dbReference type="EMBL" id="JAAKZY010000304">
    <property type="protein sequence ID" value="NGO14922.1"/>
    <property type="molecule type" value="Genomic_DNA"/>
</dbReference>
<reference evidence="1 2" key="1">
    <citation type="submission" date="2020-02" db="EMBL/GenBank/DDBJ databases">
        <title>Whole-genome analyses of novel actinobacteria.</title>
        <authorList>
            <person name="Sahin N."/>
            <person name="Gencbay T."/>
        </authorList>
    </citation>
    <scope>NUCLEOTIDE SEQUENCE [LARGE SCALE GENOMIC DNA]</scope>
    <source>
        <strain evidence="1 2">HC44</strain>
    </source>
</reference>
<protein>
    <submittedName>
        <fullName evidence="1">Uncharacterized protein</fullName>
    </submittedName>
</protein>
<gene>
    <name evidence="1" type="ORF">G5C60_46870</name>
</gene>
<sequence length="208" mass="22619">MISAAVAISREIRLFRGDQVLCIDTASGNKVTYDGQTTKHGTFAQVPPKFANGIDGAHFIGAELRLFRGGRLVIVDVSQANKVTYNGTVTGHGTYAQVPTDFAQDIDDVINIGNDVRIFKGDRLVIVDYSQGNKITYDGPIVKHGTFAQLPAGFSGDFDAVHTIGNEVRIFKGDRLVIVDYSQGNKITYDGPIIKHATYLNVPSNWVS</sequence>
<dbReference type="AlphaFoldDB" id="A0A6G4VL85"/>
<evidence type="ECO:0000313" key="2">
    <source>
        <dbReference type="Proteomes" id="UP000472335"/>
    </source>
</evidence>
<keyword evidence="2" id="KW-1185">Reference proteome</keyword>
<proteinExistence type="predicted"/>
<comment type="caution">
    <text evidence="1">The sequence shown here is derived from an EMBL/GenBank/DDBJ whole genome shotgun (WGS) entry which is preliminary data.</text>
</comment>
<dbReference type="SUPFAM" id="SSF50923">
    <property type="entry name" value="Hemopexin-like domain"/>
    <property type="match status" value="2"/>
</dbReference>
<dbReference type="RefSeq" id="WP_165269770.1">
    <property type="nucleotide sequence ID" value="NZ_JAAKZY010000304.1"/>
</dbReference>
<dbReference type="Proteomes" id="UP000472335">
    <property type="component" value="Unassembled WGS sequence"/>
</dbReference>
<organism evidence="1 2">
    <name type="scientific">Streptomyces scabichelini</name>
    <dbReference type="NCBI Taxonomy" id="2711217"/>
    <lineage>
        <taxon>Bacteria</taxon>
        <taxon>Bacillati</taxon>
        <taxon>Actinomycetota</taxon>
        <taxon>Actinomycetes</taxon>
        <taxon>Kitasatosporales</taxon>
        <taxon>Streptomycetaceae</taxon>
        <taxon>Streptomyces</taxon>
    </lineage>
</organism>
<accession>A0A6G4VL85</accession>
<name>A0A6G4VL85_9ACTN</name>
<dbReference type="InterPro" id="IPR036375">
    <property type="entry name" value="Hemopexin-like_dom_sf"/>
</dbReference>
<evidence type="ECO:0000313" key="1">
    <source>
        <dbReference type="EMBL" id="NGO14922.1"/>
    </source>
</evidence>
<dbReference type="Gene3D" id="2.110.10.10">
    <property type="entry name" value="Hemopexin-like domain"/>
    <property type="match status" value="1"/>
</dbReference>